<accession>A0ABQ5D726</accession>
<dbReference type="Proteomes" id="UP001151760">
    <property type="component" value="Unassembled WGS sequence"/>
</dbReference>
<evidence type="ECO:0000313" key="2">
    <source>
        <dbReference type="Proteomes" id="UP001151760"/>
    </source>
</evidence>
<keyword evidence="2" id="KW-1185">Reference proteome</keyword>
<organism evidence="1 2">
    <name type="scientific">Tanacetum coccineum</name>
    <dbReference type="NCBI Taxonomy" id="301880"/>
    <lineage>
        <taxon>Eukaryota</taxon>
        <taxon>Viridiplantae</taxon>
        <taxon>Streptophyta</taxon>
        <taxon>Embryophyta</taxon>
        <taxon>Tracheophyta</taxon>
        <taxon>Spermatophyta</taxon>
        <taxon>Magnoliopsida</taxon>
        <taxon>eudicotyledons</taxon>
        <taxon>Gunneridae</taxon>
        <taxon>Pentapetalae</taxon>
        <taxon>asterids</taxon>
        <taxon>campanulids</taxon>
        <taxon>Asterales</taxon>
        <taxon>Asteraceae</taxon>
        <taxon>Asteroideae</taxon>
        <taxon>Anthemideae</taxon>
        <taxon>Anthemidinae</taxon>
        <taxon>Tanacetum</taxon>
    </lineage>
</organism>
<sequence>MNVEEESSKDPPIHEWKDYEHTTYIETNVHSNQSTYNDVCQIYTTRTISDDGSQNKKEWFDEHELMEDADDEIGNLEDYLNKKEPLYYVNEENERSKERRCKLLRIPYVKPPTFKYKKFKVIKYSFRPVEEYVAIKEYEYDIWV</sequence>
<gene>
    <name evidence="1" type="ORF">Tco_0925510</name>
</gene>
<comment type="caution">
    <text evidence="1">The sequence shown here is derived from an EMBL/GenBank/DDBJ whole genome shotgun (WGS) entry which is preliminary data.</text>
</comment>
<reference evidence="1" key="2">
    <citation type="submission" date="2022-01" db="EMBL/GenBank/DDBJ databases">
        <authorList>
            <person name="Yamashiro T."/>
            <person name="Shiraishi A."/>
            <person name="Satake H."/>
            <person name="Nakayama K."/>
        </authorList>
    </citation>
    <scope>NUCLEOTIDE SEQUENCE</scope>
</reference>
<proteinExistence type="predicted"/>
<name>A0ABQ5D726_9ASTR</name>
<reference evidence="1" key="1">
    <citation type="journal article" date="2022" name="Int. J. Mol. Sci.">
        <title>Draft Genome of Tanacetum Coccineum: Genomic Comparison of Closely Related Tanacetum-Family Plants.</title>
        <authorList>
            <person name="Yamashiro T."/>
            <person name="Shiraishi A."/>
            <person name="Nakayama K."/>
            <person name="Satake H."/>
        </authorList>
    </citation>
    <scope>NUCLEOTIDE SEQUENCE</scope>
</reference>
<evidence type="ECO:0000313" key="1">
    <source>
        <dbReference type="EMBL" id="GJT35091.1"/>
    </source>
</evidence>
<protein>
    <submittedName>
        <fullName evidence="1">Uncharacterized protein</fullName>
    </submittedName>
</protein>
<dbReference type="EMBL" id="BQNB010015020">
    <property type="protein sequence ID" value="GJT35091.1"/>
    <property type="molecule type" value="Genomic_DNA"/>
</dbReference>